<reference evidence="1 2" key="1">
    <citation type="submission" date="2021-06" db="EMBL/GenBank/DDBJ databases">
        <authorList>
            <person name="Kallberg Y."/>
            <person name="Tangrot J."/>
            <person name="Rosling A."/>
        </authorList>
    </citation>
    <scope>NUCLEOTIDE SEQUENCE [LARGE SCALE GENOMIC DNA]</scope>
    <source>
        <strain evidence="1 2">120-4 pot B 10/14</strain>
    </source>
</reference>
<dbReference type="Proteomes" id="UP000789901">
    <property type="component" value="Unassembled WGS sequence"/>
</dbReference>
<keyword evidence="2" id="KW-1185">Reference proteome</keyword>
<evidence type="ECO:0000313" key="2">
    <source>
        <dbReference type="Proteomes" id="UP000789901"/>
    </source>
</evidence>
<evidence type="ECO:0000313" key="1">
    <source>
        <dbReference type="EMBL" id="CAG8838530.1"/>
    </source>
</evidence>
<accession>A0ABN7WR81</accession>
<gene>
    <name evidence="1" type="ORF">GMARGA_LOCUS34023</name>
</gene>
<feature type="non-terminal residue" evidence="1">
    <location>
        <position position="1"/>
    </location>
</feature>
<sequence>IRELFHFISPYLKLPDQKLLSNRILTKATDEVQTMIKELAHKDKIGITIAFDSWCNVVNQELMGVVFITSSGETLIWGAEDISIERQQQEEVISKICTLFGKAKELNIKTLVTKDDAASNDDLKLPADVKIVINWDSFWKSLIILHNILQQESEKVIDDSMKDGITSEADFDAIINEWEELLINKEFEEETDDLDTEIEFLDLEMHPAKNQATKWKLHDLFSHNLPFSNDSI</sequence>
<comment type="caution">
    <text evidence="1">The sequence shown here is derived from an EMBL/GenBank/DDBJ whole genome shotgun (WGS) entry which is preliminary data.</text>
</comment>
<dbReference type="EMBL" id="CAJVQB010058317">
    <property type="protein sequence ID" value="CAG8838530.1"/>
    <property type="molecule type" value="Genomic_DNA"/>
</dbReference>
<proteinExistence type="predicted"/>
<organism evidence="1 2">
    <name type="scientific">Gigaspora margarita</name>
    <dbReference type="NCBI Taxonomy" id="4874"/>
    <lineage>
        <taxon>Eukaryota</taxon>
        <taxon>Fungi</taxon>
        <taxon>Fungi incertae sedis</taxon>
        <taxon>Mucoromycota</taxon>
        <taxon>Glomeromycotina</taxon>
        <taxon>Glomeromycetes</taxon>
        <taxon>Diversisporales</taxon>
        <taxon>Gigasporaceae</taxon>
        <taxon>Gigaspora</taxon>
    </lineage>
</organism>
<name>A0ABN7WR81_GIGMA</name>
<protein>
    <submittedName>
        <fullName evidence="1">3221_t:CDS:1</fullName>
    </submittedName>
</protein>